<name>A0A4U7AMJ6_9PEZI</name>
<gene>
    <name evidence="3" type="ORF">C1H76_8488</name>
</gene>
<comment type="caution">
    <text evidence="3">The sequence shown here is derived from an EMBL/GenBank/DDBJ whole genome shotgun (WGS) entry which is preliminary data.</text>
</comment>
<dbReference type="EMBL" id="PTQR01000116">
    <property type="protein sequence ID" value="TKX19303.1"/>
    <property type="molecule type" value="Genomic_DNA"/>
</dbReference>
<protein>
    <submittedName>
        <fullName evidence="3">Uncharacterized protein</fullName>
    </submittedName>
</protein>
<organism evidence="3 4">
    <name type="scientific">Elsinoe australis</name>
    <dbReference type="NCBI Taxonomy" id="40998"/>
    <lineage>
        <taxon>Eukaryota</taxon>
        <taxon>Fungi</taxon>
        <taxon>Dikarya</taxon>
        <taxon>Ascomycota</taxon>
        <taxon>Pezizomycotina</taxon>
        <taxon>Dothideomycetes</taxon>
        <taxon>Dothideomycetidae</taxon>
        <taxon>Myriangiales</taxon>
        <taxon>Elsinoaceae</taxon>
        <taxon>Elsinoe</taxon>
    </lineage>
</organism>
<evidence type="ECO:0000256" key="1">
    <source>
        <dbReference type="SAM" id="MobiDB-lite"/>
    </source>
</evidence>
<feature type="chain" id="PRO_5020760909" evidence="2">
    <location>
        <begin position="19"/>
        <end position="255"/>
    </location>
</feature>
<accession>A0A4U7AMJ6</accession>
<keyword evidence="2" id="KW-0732">Signal</keyword>
<sequence length="255" mass="26328">MHSAILIGLAALCGFAVAQNATVTRIDTTYTTTTICPITTTSTSAGSTYVVTALTTSTLTVTSCKSGCGSNTTVPGPTASNPISYLPSPTTSASNPILYLPVPSPRTETSVYTTTEARTVTNFVPHSTVVTTLGPETFYSTWLSIVYATSTSIATRTAYETFFPTPSAVPTSSCPANTVYVTVTAPGLPPAPTVTITRTIESPSGTPIPPNNVPSYPVPGRPGQPFPTGVYPTNPGSPRPTGASPSGYGPRAYYL</sequence>
<feature type="region of interest" description="Disordered" evidence="1">
    <location>
        <begin position="200"/>
        <end position="255"/>
    </location>
</feature>
<evidence type="ECO:0000313" key="3">
    <source>
        <dbReference type="EMBL" id="TKX19303.1"/>
    </source>
</evidence>
<dbReference type="Proteomes" id="UP000308133">
    <property type="component" value="Unassembled WGS sequence"/>
</dbReference>
<evidence type="ECO:0000313" key="4">
    <source>
        <dbReference type="Proteomes" id="UP000308133"/>
    </source>
</evidence>
<reference evidence="3 4" key="1">
    <citation type="submission" date="2018-02" db="EMBL/GenBank/DDBJ databases">
        <title>Draft genome sequences of Elsinoe sp., causing black scab on jojoba.</title>
        <authorList>
            <person name="Stodart B."/>
            <person name="Jeffress S."/>
            <person name="Ash G."/>
            <person name="Arun Chinnappa K."/>
        </authorList>
    </citation>
    <scope>NUCLEOTIDE SEQUENCE [LARGE SCALE GENOMIC DNA]</scope>
    <source>
        <strain evidence="3 4">Hillstone_2</strain>
    </source>
</reference>
<evidence type="ECO:0000256" key="2">
    <source>
        <dbReference type="SAM" id="SignalP"/>
    </source>
</evidence>
<dbReference type="AlphaFoldDB" id="A0A4U7AMJ6"/>
<feature type="signal peptide" evidence="2">
    <location>
        <begin position="1"/>
        <end position="18"/>
    </location>
</feature>
<feature type="compositionally biased region" description="Pro residues" evidence="1">
    <location>
        <begin position="206"/>
        <end position="225"/>
    </location>
</feature>
<proteinExistence type="predicted"/>